<gene>
    <name evidence="1" type="ORF">ECLFYP2_01223</name>
</gene>
<proteinExistence type="predicted"/>
<name>A0A6N2Y958_ENTCA</name>
<evidence type="ECO:0000313" key="1">
    <source>
        <dbReference type="EMBL" id="VYT63389.1"/>
    </source>
</evidence>
<reference evidence="1" key="1">
    <citation type="submission" date="2019-11" db="EMBL/GenBank/DDBJ databases">
        <authorList>
            <person name="Feng L."/>
        </authorList>
    </citation>
    <scope>NUCLEOTIDE SEQUENCE</scope>
    <source>
        <strain evidence="1">ECasseliflavusLFYP2</strain>
    </source>
</reference>
<organism evidence="1">
    <name type="scientific">Enterococcus casseliflavus</name>
    <name type="common">Enterococcus flavescens</name>
    <dbReference type="NCBI Taxonomy" id="37734"/>
    <lineage>
        <taxon>Bacteria</taxon>
        <taxon>Bacillati</taxon>
        <taxon>Bacillota</taxon>
        <taxon>Bacilli</taxon>
        <taxon>Lactobacillales</taxon>
        <taxon>Enterococcaceae</taxon>
        <taxon>Enterococcus</taxon>
    </lineage>
</organism>
<accession>A0A6N2Y958</accession>
<protein>
    <submittedName>
        <fullName evidence="1">Uncharacterized protein</fullName>
    </submittedName>
</protein>
<dbReference type="AlphaFoldDB" id="A0A6N2Y958"/>
<dbReference type="EMBL" id="CACRTX010000002">
    <property type="protein sequence ID" value="VYT63389.1"/>
    <property type="molecule type" value="Genomic_DNA"/>
</dbReference>
<dbReference type="RefSeq" id="WP_421757828.1">
    <property type="nucleotide sequence ID" value="NZ_CACRTX010000002.1"/>
</dbReference>
<sequence>MKISEIFALNKQQHELDFINIDIDKEIPLFLDAYIFSVRDDVWAKECNILIEDFFRKIHEYIKLGRKKELYKLCSPLSEPNETCLGRSKGKPRGTFQSTEKVVEIFYKLYDIQHQHGNQFDVIKTLSDMKFYIEDVGNDTVSDIITNLIRFQLLEYTYEQCRLHNIPTEKMVSKPFWNGITSRWEKMEDINQLIIGEKRILLVPKNTVFSEGEYTFEKDVFVQHDMLNFLTQQELQIPSSSLIKHRQPKKDQEIGDPYVTKKSIRERDRVDRKEFVLEFSSKYPEIMDAFKKKKHFKSLDIEKLYEFQNEKLTDDDYNELIDAFILTLKSIPSGKSNAYEYHKFISGLLTFMFYPSLSNPKEETPIDSDRKG</sequence>